<protein>
    <submittedName>
        <fullName evidence="1">Uncharacterized protein</fullName>
    </submittedName>
</protein>
<accession>A0A4P9YB52</accession>
<evidence type="ECO:0000313" key="2">
    <source>
        <dbReference type="Proteomes" id="UP000281549"/>
    </source>
</evidence>
<feature type="non-terminal residue" evidence="1">
    <location>
        <position position="1"/>
    </location>
</feature>
<sequence length="433" mass="51617">LEEIIPFDIYHRINDFLDVKSSERFRLTKKSLYHNVALNADIVFHWFRKCGPYFNVGDCGQDDIQKFYKYYQYVLDPNAEFKNIERITKEDLIKLLIKQKKFTPFNCYNYNVKYLYGKEDIDPLAYCIDKQMSECIEILIERNFYLESLGTKAISFVNSNPFIQEMNTNIKNIRNLIELNNFSDDELKAYKIAQSLHLQPIDQKTMSYVLFKASNENTRVNSNILHLAIFMLQNHINALSYSSFQSIMNVLSLYHPDPVVVVTIINEALKTKFALYRYEKRRLFFRLFQNDAVATHDSGLFTDFVKFFPEDGPLLFEFAFTQRSHKSYTLLKQSGMFAIKSLRKIWDEWRKMFYSYLEGPHTEKRSEHLQFLLNSFDDVDTSRIKEVNWVDVFSNHWTSYDKQRITLFKKILECLKLTDTSSYDWTVYEHLLQ</sequence>
<reference evidence="2" key="1">
    <citation type="journal article" date="2018" name="Nat. Microbiol.">
        <title>Leveraging single-cell genomics to expand the fungal tree of life.</title>
        <authorList>
            <person name="Ahrendt S.R."/>
            <person name="Quandt C.A."/>
            <person name="Ciobanu D."/>
            <person name="Clum A."/>
            <person name="Salamov A."/>
            <person name="Andreopoulos B."/>
            <person name="Cheng J.F."/>
            <person name="Woyke T."/>
            <person name="Pelin A."/>
            <person name="Henrissat B."/>
            <person name="Reynolds N.K."/>
            <person name="Benny G.L."/>
            <person name="Smith M.E."/>
            <person name="James T.Y."/>
            <person name="Grigoriev I.V."/>
        </authorList>
    </citation>
    <scope>NUCLEOTIDE SEQUENCE [LARGE SCALE GENOMIC DNA]</scope>
    <source>
        <strain evidence="2">CSF55</strain>
    </source>
</reference>
<dbReference type="AlphaFoldDB" id="A0A4P9YB52"/>
<gene>
    <name evidence="1" type="ORF">ROZALSC1DRAFT_25687</name>
</gene>
<organism evidence="1 2">
    <name type="scientific">Rozella allomycis (strain CSF55)</name>
    <dbReference type="NCBI Taxonomy" id="988480"/>
    <lineage>
        <taxon>Eukaryota</taxon>
        <taxon>Fungi</taxon>
        <taxon>Fungi incertae sedis</taxon>
        <taxon>Cryptomycota</taxon>
        <taxon>Cryptomycota incertae sedis</taxon>
        <taxon>Rozella</taxon>
    </lineage>
</organism>
<dbReference type="EMBL" id="ML007030">
    <property type="protein sequence ID" value="RKP16082.1"/>
    <property type="molecule type" value="Genomic_DNA"/>
</dbReference>
<proteinExistence type="predicted"/>
<name>A0A4P9YB52_ROZAC</name>
<evidence type="ECO:0000313" key="1">
    <source>
        <dbReference type="EMBL" id="RKP16082.1"/>
    </source>
</evidence>
<dbReference type="Proteomes" id="UP000281549">
    <property type="component" value="Unassembled WGS sequence"/>
</dbReference>